<dbReference type="Gene3D" id="3.10.105.10">
    <property type="entry name" value="Dipeptide-binding Protein, Domain 3"/>
    <property type="match status" value="1"/>
</dbReference>
<dbReference type="PANTHER" id="PTHR30290">
    <property type="entry name" value="PERIPLASMIC BINDING COMPONENT OF ABC TRANSPORTER"/>
    <property type="match status" value="1"/>
</dbReference>
<evidence type="ECO:0000256" key="1">
    <source>
        <dbReference type="SAM" id="SignalP"/>
    </source>
</evidence>
<dbReference type="InterPro" id="IPR000914">
    <property type="entry name" value="SBP_5_dom"/>
</dbReference>
<dbReference type="EMBL" id="CP158357">
    <property type="protein sequence ID" value="XBX80508.1"/>
    <property type="molecule type" value="Genomic_DNA"/>
</dbReference>
<sequence length="515" mass="54128">MSAQSRISRRAGLIAAAVTSFALVLTGCAGGGGNGQSDTLTIAINGEPQSLDPATNGGDFQQIVQWLSYEPLIRQESDGSFSAGLAESWEYVGDDNTVFEMTLRADAAFADGEPVTAEAVVDTIEYYVATPGTLHSTIDALESVEAVDDDTVRITYSEPNPILPYVFSQMTNYGNVISPAGLADPDGLGTATFGAGAYVLDTAATVSGDRYVFTPNENYWNPETQNYKKVVVRVIPDAQTALSALKTGQINVSTVTSQAQVSEAESSDIDVLTGKPLSIVVWLMDRDGRVDPAMADPRVRQALNYAVDREAIASALGEAYTPLNQYVATGGLGYSADLEDAYAYDPEKAKELLADAGVPDGFSLAFATNTDNRDAEVSQILVEQWAAVGVQAELTTYNNQPGEMFGAIADGKVAAITFALNADVTTQQALLTAASVFNPFGLTAPEVTAAYDTLSLTSDTDVAGAAKAVNTALSEDAWFVPVVSIDSFLFAKGVDELGELASNGALDILSWAPAS</sequence>
<dbReference type="RefSeq" id="WP_350353309.1">
    <property type="nucleotide sequence ID" value="NZ_CP158357.1"/>
</dbReference>
<reference evidence="3" key="1">
    <citation type="submission" date="2024-06" db="EMBL/GenBank/DDBJ databases">
        <title>Draft genome sequence of Microbacterium sp. strain A8/3-1, isolated from Oxytropis tragacanthoides Fisch. ex DC. Root nodules in the Altai region of Russia.</title>
        <authorList>
            <person name="Sazanova A."/>
            <person name="Guro P."/>
            <person name="Kuznetsova I."/>
            <person name="Belimov A."/>
            <person name="Safronova V."/>
        </authorList>
    </citation>
    <scope>NUCLEOTIDE SEQUENCE</scope>
    <source>
        <strain evidence="3">A8/3-1</strain>
    </source>
</reference>
<dbReference type="AlphaFoldDB" id="A0AAU7W440"/>
<feature type="signal peptide" evidence="1">
    <location>
        <begin position="1"/>
        <end position="22"/>
    </location>
</feature>
<name>A0AAU7W440_9MICO</name>
<dbReference type="PROSITE" id="PS51257">
    <property type="entry name" value="PROKAR_LIPOPROTEIN"/>
    <property type="match status" value="1"/>
</dbReference>
<dbReference type="Gene3D" id="3.40.190.10">
    <property type="entry name" value="Periplasmic binding protein-like II"/>
    <property type="match status" value="1"/>
</dbReference>
<proteinExistence type="predicted"/>
<accession>A0AAU7W440</accession>
<dbReference type="GO" id="GO:0015833">
    <property type="term" value="P:peptide transport"/>
    <property type="evidence" value="ECO:0007669"/>
    <property type="project" value="TreeGrafter"/>
</dbReference>
<protein>
    <submittedName>
        <fullName evidence="3">ABC transporter substrate-binding protein</fullName>
    </submittedName>
</protein>
<organism evidence="3">
    <name type="scientific">Microbacterium sp. A8/3-1</name>
    <dbReference type="NCBI Taxonomy" id="3160749"/>
    <lineage>
        <taxon>Bacteria</taxon>
        <taxon>Bacillati</taxon>
        <taxon>Actinomycetota</taxon>
        <taxon>Actinomycetes</taxon>
        <taxon>Micrococcales</taxon>
        <taxon>Microbacteriaceae</taxon>
        <taxon>Microbacterium</taxon>
    </lineage>
</organism>
<dbReference type="InterPro" id="IPR039424">
    <property type="entry name" value="SBP_5"/>
</dbReference>
<dbReference type="GO" id="GO:1904680">
    <property type="term" value="F:peptide transmembrane transporter activity"/>
    <property type="evidence" value="ECO:0007669"/>
    <property type="project" value="TreeGrafter"/>
</dbReference>
<dbReference type="Pfam" id="PF00496">
    <property type="entry name" value="SBP_bac_5"/>
    <property type="match status" value="1"/>
</dbReference>
<evidence type="ECO:0000259" key="2">
    <source>
        <dbReference type="Pfam" id="PF00496"/>
    </source>
</evidence>
<feature type="chain" id="PRO_5043840355" evidence="1">
    <location>
        <begin position="23"/>
        <end position="515"/>
    </location>
</feature>
<dbReference type="SUPFAM" id="SSF53850">
    <property type="entry name" value="Periplasmic binding protein-like II"/>
    <property type="match status" value="1"/>
</dbReference>
<gene>
    <name evidence="3" type="ORF">ABS642_10565</name>
</gene>
<evidence type="ECO:0000313" key="3">
    <source>
        <dbReference type="EMBL" id="XBX80508.1"/>
    </source>
</evidence>
<feature type="domain" description="Solute-binding protein family 5" evidence="2">
    <location>
        <begin position="83"/>
        <end position="431"/>
    </location>
</feature>
<keyword evidence="1" id="KW-0732">Signal</keyword>